<keyword evidence="2" id="KW-1185">Reference proteome</keyword>
<dbReference type="InterPro" id="IPR047715">
    <property type="entry name" value="EboA_dom"/>
</dbReference>
<sequence length="225" mass="23566">MNARDPRAAPPAPTAAELTAALPRPAADWLARARDGVRADPRAVDALFAVAARRCGRAVLSTGAAAGAGWSVDDAVRALLLVALPLRATGLAAVAARLYRTGGAAERRAVLRSLPLLDTAGDLGDRGLPMVEDAVRSNDLRLIAAALGPYGGRRLAAPAFRQAVLKCVFVGVPLAEVAGVDERADAELDRMMADFAYERRAAAREVPPDVLEYLHIHPVPTEATA</sequence>
<gene>
    <name evidence="1" type="ORF">QFZ49_007543</name>
</gene>
<evidence type="ECO:0000313" key="1">
    <source>
        <dbReference type="EMBL" id="MDQ0937568.1"/>
    </source>
</evidence>
<organism evidence="1 2">
    <name type="scientific">Streptomyces turgidiscabies</name>
    <dbReference type="NCBI Taxonomy" id="85558"/>
    <lineage>
        <taxon>Bacteria</taxon>
        <taxon>Bacillati</taxon>
        <taxon>Actinomycetota</taxon>
        <taxon>Actinomycetes</taxon>
        <taxon>Kitasatosporales</taxon>
        <taxon>Streptomycetaceae</taxon>
        <taxon>Streptomyces</taxon>
    </lineage>
</organism>
<name>A0ABU0RZZ0_9ACTN</name>
<dbReference type="Proteomes" id="UP001223072">
    <property type="component" value="Unassembled WGS sequence"/>
</dbReference>
<dbReference type="RefSeq" id="WP_373431302.1">
    <property type="nucleotide sequence ID" value="NZ_JAUSZS010000008.1"/>
</dbReference>
<protein>
    <recommendedName>
        <fullName evidence="3">Sugar phosphate isomerase</fullName>
    </recommendedName>
</protein>
<proteinExistence type="predicted"/>
<dbReference type="NCBIfam" id="NF035938">
    <property type="entry name" value="EboA_domain"/>
    <property type="match status" value="1"/>
</dbReference>
<dbReference type="EMBL" id="JAUSZS010000008">
    <property type="protein sequence ID" value="MDQ0937568.1"/>
    <property type="molecule type" value="Genomic_DNA"/>
</dbReference>
<evidence type="ECO:0008006" key="3">
    <source>
        <dbReference type="Google" id="ProtNLM"/>
    </source>
</evidence>
<accession>A0ABU0RZZ0</accession>
<comment type="caution">
    <text evidence="1">The sequence shown here is derived from an EMBL/GenBank/DDBJ whole genome shotgun (WGS) entry which is preliminary data.</text>
</comment>
<reference evidence="1 2" key="1">
    <citation type="submission" date="2023-07" db="EMBL/GenBank/DDBJ databases">
        <title>Comparative genomics of wheat-associated soil bacteria to identify genetic determinants of phenazine resistance.</title>
        <authorList>
            <person name="Mouncey N."/>
        </authorList>
    </citation>
    <scope>NUCLEOTIDE SEQUENCE [LARGE SCALE GENOMIC DNA]</scope>
    <source>
        <strain evidence="1 2">W2I16</strain>
    </source>
</reference>
<evidence type="ECO:0000313" key="2">
    <source>
        <dbReference type="Proteomes" id="UP001223072"/>
    </source>
</evidence>